<evidence type="ECO:0000313" key="6">
    <source>
        <dbReference type="EMBL" id="MBB5059400.1"/>
    </source>
</evidence>
<sequence>MSKVQFRNIDLNLLIPLKALLHERNVTRAAERIHLSQSAMSRALDRLRAELGDELLVRVGRNYELTPRGSELLDELAQVMPRLARLWAGETFSPAQSEGNIRLAMNDYASSVVLAPLAEACGRLAPGITLEAVPWHERFHEESGLVTTHLILSPLSVPSTFRTEPLFEDVFLCVLGRKLKHRKPSLTMKDYLSFRHISVETQPSLQSLIDRPLGEAGFQRRLAVNLPYLHAAIRMLGTTDLALTMPARIAGPVAELHDLVSLKTPREIPPIRYSMIWHPRFESDPLHKWLRETVRQIFYPAPSC</sequence>
<name>A0A7W7ZGA6_9BACT</name>
<dbReference type="EMBL" id="JACHIP010000005">
    <property type="protein sequence ID" value="MBB5059400.1"/>
    <property type="molecule type" value="Genomic_DNA"/>
</dbReference>
<evidence type="ECO:0000256" key="2">
    <source>
        <dbReference type="ARBA" id="ARBA00023015"/>
    </source>
</evidence>
<proteinExistence type="inferred from homology"/>
<dbReference type="RefSeq" id="WP_184220720.1">
    <property type="nucleotide sequence ID" value="NZ_JACHIP010000005.1"/>
</dbReference>
<accession>A0A7W7ZGA6</accession>
<comment type="similarity">
    <text evidence="1">Belongs to the LysR transcriptional regulatory family.</text>
</comment>
<evidence type="ECO:0000256" key="3">
    <source>
        <dbReference type="ARBA" id="ARBA00023125"/>
    </source>
</evidence>
<evidence type="ECO:0000313" key="7">
    <source>
        <dbReference type="Proteomes" id="UP000540989"/>
    </source>
</evidence>
<dbReference type="Proteomes" id="UP000540989">
    <property type="component" value="Unassembled WGS sequence"/>
</dbReference>
<gene>
    <name evidence="6" type="ORF">HDF16_004123</name>
</gene>
<feature type="domain" description="HTH lysR-type" evidence="5">
    <location>
        <begin position="9"/>
        <end position="66"/>
    </location>
</feature>
<dbReference type="GO" id="GO:0003677">
    <property type="term" value="F:DNA binding"/>
    <property type="evidence" value="ECO:0007669"/>
    <property type="project" value="UniProtKB-KW"/>
</dbReference>
<dbReference type="PANTHER" id="PTHR30118:SF15">
    <property type="entry name" value="TRANSCRIPTIONAL REGULATORY PROTEIN"/>
    <property type="match status" value="1"/>
</dbReference>
<organism evidence="6 7">
    <name type="scientific">Granulicella aggregans</name>
    <dbReference type="NCBI Taxonomy" id="474949"/>
    <lineage>
        <taxon>Bacteria</taxon>
        <taxon>Pseudomonadati</taxon>
        <taxon>Acidobacteriota</taxon>
        <taxon>Terriglobia</taxon>
        <taxon>Terriglobales</taxon>
        <taxon>Acidobacteriaceae</taxon>
        <taxon>Granulicella</taxon>
    </lineage>
</organism>
<dbReference type="InterPro" id="IPR036390">
    <property type="entry name" value="WH_DNA-bd_sf"/>
</dbReference>
<evidence type="ECO:0000256" key="4">
    <source>
        <dbReference type="ARBA" id="ARBA00023163"/>
    </source>
</evidence>
<keyword evidence="4" id="KW-0804">Transcription</keyword>
<dbReference type="PRINTS" id="PR00039">
    <property type="entry name" value="HTHLYSR"/>
</dbReference>
<dbReference type="GO" id="GO:0003700">
    <property type="term" value="F:DNA-binding transcription factor activity"/>
    <property type="evidence" value="ECO:0007669"/>
    <property type="project" value="InterPro"/>
</dbReference>
<dbReference type="InterPro" id="IPR005119">
    <property type="entry name" value="LysR_subst-bd"/>
</dbReference>
<dbReference type="PANTHER" id="PTHR30118">
    <property type="entry name" value="HTH-TYPE TRANSCRIPTIONAL REGULATOR LEUO-RELATED"/>
    <property type="match status" value="1"/>
</dbReference>
<dbReference type="SUPFAM" id="SSF46785">
    <property type="entry name" value="Winged helix' DNA-binding domain"/>
    <property type="match status" value="1"/>
</dbReference>
<keyword evidence="2" id="KW-0805">Transcription regulation</keyword>
<keyword evidence="7" id="KW-1185">Reference proteome</keyword>
<dbReference type="Pfam" id="PF03466">
    <property type="entry name" value="LysR_substrate"/>
    <property type="match status" value="1"/>
</dbReference>
<comment type="caution">
    <text evidence="6">The sequence shown here is derived from an EMBL/GenBank/DDBJ whole genome shotgun (WGS) entry which is preliminary data.</text>
</comment>
<dbReference type="PROSITE" id="PS50931">
    <property type="entry name" value="HTH_LYSR"/>
    <property type="match status" value="1"/>
</dbReference>
<evidence type="ECO:0000259" key="5">
    <source>
        <dbReference type="PROSITE" id="PS50931"/>
    </source>
</evidence>
<dbReference type="AlphaFoldDB" id="A0A7W7ZGA6"/>
<dbReference type="InterPro" id="IPR050389">
    <property type="entry name" value="LysR-type_TF"/>
</dbReference>
<evidence type="ECO:0000256" key="1">
    <source>
        <dbReference type="ARBA" id="ARBA00009437"/>
    </source>
</evidence>
<dbReference type="Pfam" id="PF00126">
    <property type="entry name" value="HTH_1"/>
    <property type="match status" value="1"/>
</dbReference>
<dbReference type="Gene3D" id="3.40.190.10">
    <property type="entry name" value="Periplasmic binding protein-like II"/>
    <property type="match status" value="2"/>
</dbReference>
<dbReference type="InterPro" id="IPR037402">
    <property type="entry name" value="YidZ_PBP2"/>
</dbReference>
<protein>
    <submittedName>
        <fullName evidence="6">DNA-binding transcriptional LysR family regulator</fullName>
    </submittedName>
</protein>
<dbReference type="SUPFAM" id="SSF53850">
    <property type="entry name" value="Periplasmic binding protein-like II"/>
    <property type="match status" value="1"/>
</dbReference>
<dbReference type="Gene3D" id="1.10.10.10">
    <property type="entry name" value="Winged helix-like DNA-binding domain superfamily/Winged helix DNA-binding domain"/>
    <property type="match status" value="1"/>
</dbReference>
<dbReference type="InterPro" id="IPR000847">
    <property type="entry name" value="LysR_HTH_N"/>
</dbReference>
<dbReference type="CDD" id="cd08417">
    <property type="entry name" value="PBP2_Nitroaromatics_like"/>
    <property type="match status" value="1"/>
</dbReference>
<keyword evidence="3 6" id="KW-0238">DNA-binding</keyword>
<reference evidence="6 7" key="1">
    <citation type="submission" date="2020-08" db="EMBL/GenBank/DDBJ databases">
        <title>Genomic Encyclopedia of Type Strains, Phase IV (KMG-V): Genome sequencing to study the core and pangenomes of soil and plant-associated prokaryotes.</title>
        <authorList>
            <person name="Whitman W."/>
        </authorList>
    </citation>
    <scope>NUCLEOTIDE SEQUENCE [LARGE SCALE GENOMIC DNA]</scope>
    <source>
        <strain evidence="6 7">M8UP14</strain>
    </source>
</reference>
<dbReference type="InterPro" id="IPR036388">
    <property type="entry name" value="WH-like_DNA-bd_sf"/>
</dbReference>